<proteinExistence type="predicted"/>
<reference evidence="1 2" key="1">
    <citation type="journal article" date="2014" name="BMC Genomics">
        <title>Comparison of environmental and isolate Sulfobacillus genomes reveals diverse carbon, sulfur, nitrogen, and hydrogen metabolisms.</title>
        <authorList>
            <person name="Justice N.B."/>
            <person name="Norman A."/>
            <person name="Brown C.T."/>
            <person name="Singh A."/>
            <person name="Thomas B.C."/>
            <person name="Banfield J.F."/>
        </authorList>
    </citation>
    <scope>NUCLEOTIDE SEQUENCE [LARGE SCALE GENOMIC DNA]</scope>
    <source>
        <strain evidence="1">AMDSBA4</strain>
    </source>
</reference>
<evidence type="ECO:0000313" key="1">
    <source>
        <dbReference type="EMBL" id="PSR32092.1"/>
    </source>
</evidence>
<organism evidence="1 2">
    <name type="scientific">Sulfobacillus benefaciens</name>
    <dbReference type="NCBI Taxonomy" id="453960"/>
    <lineage>
        <taxon>Bacteria</taxon>
        <taxon>Bacillati</taxon>
        <taxon>Bacillota</taxon>
        <taxon>Clostridia</taxon>
        <taxon>Eubacteriales</taxon>
        <taxon>Clostridiales Family XVII. Incertae Sedis</taxon>
        <taxon>Sulfobacillus</taxon>
    </lineage>
</organism>
<dbReference type="EMBL" id="PXYW01000052">
    <property type="protein sequence ID" value="PSR32092.1"/>
    <property type="molecule type" value="Genomic_DNA"/>
</dbReference>
<protein>
    <submittedName>
        <fullName evidence="1">Uncharacterized protein</fullName>
    </submittedName>
</protein>
<gene>
    <name evidence="1" type="ORF">C7B46_15840</name>
</gene>
<evidence type="ECO:0000313" key="2">
    <source>
        <dbReference type="Proteomes" id="UP000242972"/>
    </source>
</evidence>
<accession>A0A2T2XCA4</accession>
<dbReference type="Proteomes" id="UP000242972">
    <property type="component" value="Unassembled WGS sequence"/>
</dbReference>
<dbReference type="AlphaFoldDB" id="A0A2T2XCA4"/>
<sequence length="84" mass="9706">MTANELVEQYYVAASEGTTLYAFIETVLPDCHTREDRDAMLEFVDQVERIVLGNMITHGDDDNLEEAEEEFHTIRNWIMDALPL</sequence>
<name>A0A2T2XCA4_9FIRM</name>
<comment type="caution">
    <text evidence="1">The sequence shown here is derived from an EMBL/GenBank/DDBJ whole genome shotgun (WGS) entry which is preliminary data.</text>
</comment>